<gene>
    <name evidence="2" type="ORF">GH741_18335</name>
</gene>
<sequence length="216" mass="24896">MKCQLLSLNIGVPKIYSFNGKQLHTGFIKESQDESIWLSKIGFEGDGQADQKNHGGEDKALLMYSYHHYNYWEKRYNREFNVPSFGENVTINHLSEDQIHLGDIFALGNAIVQVSQPRNPCYKIAEVHQLKDIPAVVTETGYSGYYFRVLREGFVTNNDYLELIEKDPNEISISFVHQTLFHLKDDIERINTILKVEAIATSLRKTLENRLDKLTV</sequence>
<evidence type="ECO:0000259" key="1">
    <source>
        <dbReference type="PROSITE" id="PS51340"/>
    </source>
</evidence>
<reference evidence="2" key="1">
    <citation type="submission" date="2019-11" db="EMBL/GenBank/DDBJ databases">
        <authorList>
            <person name="Li J."/>
        </authorList>
    </citation>
    <scope>NUCLEOTIDE SEQUENCE</scope>
    <source>
        <strain evidence="2">B6B</strain>
    </source>
</reference>
<dbReference type="RefSeq" id="WP_153738217.1">
    <property type="nucleotide sequence ID" value="NZ_WJNG01000017.1"/>
</dbReference>
<evidence type="ECO:0000313" key="3">
    <source>
        <dbReference type="Proteomes" id="UP000799092"/>
    </source>
</evidence>
<dbReference type="GO" id="GO:0030151">
    <property type="term" value="F:molybdenum ion binding"/>
    <property type="evidence" value="ECO:0007669"/>
    <property type="project" value="InterPro"/>
</dbReference>
<dbReference type="AlphaFoldDB" id="A0A6A8DG00"/>
<evidence type="ECO:0000313" key="2">
    <source>
        <dbReference type="EMBL" id="MRH44608.1"/>
    </source>
</evidence>
<keyword evidence="3" id="KW-1185">Reference proteome</keyword>
<dbReference type="PANTHER" id="PTHR30212:SF4">
    <property type="entry name" value="MOSC DOMAIN-CONTAINING PROTEIN"/>
    <property type="match status" value="1"/>
</dbReference>
<comment type="caution">
    <text evidence="2">The sequence shown here is derived from an EMBL/GenBank/DDBJ whole genome shotgun (WGS) entry which is preliminary data.</text>
</comment>
<dbReference type="GO" id="GO:0030170">
    <property type="term" value="F:pyridoxal phosphate binding"/>
    <property type="evidence" value="ECO:0007669"/>
    <property type="project" value="InterPro"/>
</dbReference>
<name>A0A6A8DG00_9BACI</name>
<dbReference type="PROSITE" id="PS51340">
    <property type="entry name" value="MOSC"/>
    <property type="match status" value="1"/>
</dbReference>
<organism evidence="2 3">
    <name type="scientific">Aquibacillus halophilus</name>
    <dbReference type="NCBI Taxonomy" id="930132"/>
    <lineage>
        <taxon>Bacteria</taxon>
        <taxon>Bacillati</taxon>
        <taxon>Bacillota</taxon>
        <taxon>Bacilli</taxon>
        <taxon>Bacillales</taxon>
        <taxon>Bacillaceae</taxon>
        <taxon>Aquibacillus</taxon>
    </lineage>
</organism>
<dbReference type="SUPFAM" id="SSF50800">
    <property type="entry name" value="PK beta-barrel domain-like"/>
    <property type="match status" value="1"/>
</dbReference>
<protein>
    <submittedName>
        <fullName evidence="2">MOSC domain-containing protein</fullName>
    </submittedName>
</protein>
<dbReference type="Pfam" id="PF03473">
    <property type="entry name" value="MOSC"/>
    <property type="match status" value="1"/>
</dbReference>
<dbReference type="GO" id="GO:0003824">
    <property type="term" value="F:catalytic activity"/>
    <property type="evidence" value="ECO:0007669"/>
    <property type="project" value="InterPro"/>
</dbReference>
<dbReference type="InterPro" id="IPR011037">
    <property type="entry name" value="Pyrv_Knase-like_insert_dom_sf"/>
</dbReference>
<dbReference type="Proteomes" id="UP000799092">
    <property type="component" value="Unassembled WGS sequence"/>
</dbReference>
<dbReference type="InterPro" id="IPR005163">
    <property type="entry name" value="Tri_helical_YiiM-like"/>
</dbReference>
<dbReference type="InterPro" id="IPR052353">
    <property type="entry name" value="Benzoxazolinone_Detox_Enz"/>
</dbReference>
<feature type="domain" description="MOSC" evidence="1">
    <location>
        <begin position="30"/>
        <end position="164"/>
    </location>
</feature>
<dbReference type="EMBL" id="WJNG01000017">
    <property type="protein sequence ID" value="MRH44608.1"/>
    <property type="molecule type" value="Genomic_DNA"/>
</dbReference>
<dbReference type="Pfam" id="PF03475">
    <property type="entry name" value="YiiM_3-alpha"/>
    <property type="match status" value="1"/>
</dbReference>
<dbReference type="PANTHER" id="PTHR30212">
    <property type="entry name" value="PROTEIN YIIM"/>
    <property type="match status" value="1"/>
</dbReference>
<dbReference type="InterPro" id="IPR005302">
    <property type="entry name" value="MoCF_Sase_C"/>
</dbReference>
<dbReference type="OrthoDB" id="9786134at2"/>
<proteinExistence type="predicted"/>
<dbReference type="Gene3D" id="2.40.33.20">
    <property type="entry name" value="PK beta-barrel domain-like"/>
    <property type="match status" value="1"/>
</dbReference>
<accession>A0A6A8DG00</accession>